<keyword evidence="2" id="KW-0408">Iron</keyword>
<protein>
    <submittedName>
        <fullName evidence="5">2-oxoglutarate ferredoxin oxidoreductase subunit delta</fullName>
    </submittedName>
</protein>
<dbReference type="InterPro" id="IPR017896">
    <property type="entry name" value="4Fe4S_Fe-S-bd"/>
</dbReference>
<dbReference type="EMBL" id="BDCR01000003">
    <property type="protein sequence ID" value="GAT63159.1"/>
    <property type="molecule type" value="Genomic_DNA"/>
</dbReference>
<evidence type="ECO:0000256" key="1">
    <source>
        <dbReference type="ARBA" id="ARBA00022723"/>
    </source>
</evidence>
<organism evidence="5 6">
    <name type="scientific">Paludibacter jiangxiensis</name>
    <dbReference type="NCBI Taxonomy" id="681398"/>
    <lineage>
        <taxon>Bacteria</taxon>
        <taxon>Pseudomonadati</taxon>
        <taxon>Bacteroidota</taxon>
        <taxon>Bacteroidia</taxon>
        <taxon>Bacteroidales</taxon>
        <taxon>Paludibacteraceae</taxon>
        <taxon>Paludibacter</taxon>
    </lineage>
</organism>
<feature type="domain" description="4Fe-4S ferredoxin-type" evidence="4">
    <location>
        <begin position="6"/>
        <end position="35"/>
    </location>
</feature>
<sequence length="74" mass="8020">MAKNRGAVVIDTERCKGCQLCKEACPSKVLNMNIDANSKGYHYAYMEAAEACTGCASCAYVCPDACITVYRVKN</sequence>
<dbReference type="Proteomes" id="UP000076586">
    <property type="component" value="Unassembled WGS sequence"/>
</dbReference>
<evidence type="ECO:0000313" key="6">
    <source>
        <dbReference type="Proteomes" id="UP000076586"/>
    </source>
</evidence>
<dbReference type="STRING" id="681398.PJIAN_3474"/>
<feature type="domain" description="4Fe-4S ferredoxin-type" evidence="4">
    <location>
        <begin position="42"/>
        <end position="72"/>
    </location>
</feature>
<name>A0A161LVB4_9BACT</name>
<dbReference type="GO" id="GO:0051536">
    <property type="term" value="F:iron-sulfur cluster binding"/>
    <property type="evidence" value="ECO:0007669"/>
    <property type="project" value="UniProtKB-KW"/>
</dbReference>
<dbReference type="PANTHER" id="PTHR43122">
    <property type="entry name" value="FERREDOXIN SUBUNIT OF PYRUVATE:FLAVODOXIN OXIDOREDUCTASE-RELATED"/>
    <property type="match status" value="1"/>
</dbReference>
<keyword evidence="6" id="KW-1185">Reference proteome</keyword>
<dbReference type="InterPro" id="IPR017900">
    <property type="entry name" value="4Fe4S_Fe_S_CS"/>
</dbReference>
<dbReference type="GO" id="GO:0046872">
    <property type="term" value="F:metal ion binding"/>
    <property type="evidence" value="ECO:0007669"/>
    <property type="project" value="UniProtKB-KW"/>
</dbReference>
<dbReference type="Gene3D" id="3.30.70.20">
    <property type="match status" value="1"/>
</dbReference>
<dbReference type="OrthoDB" id="9804603at2"/>
<dbReference type="AlphaFoldDB" id="A0A161LVB4"/>
<dbReference type="RefSeq" id="WP_068704083.1">
    <property type="nucleotide sequence ID" value="NZ_BDCR01000003.1"/>
</dbReference>
<dbReference type="PROSITE" id="PS00198">
    <property type="entry name" value="4FE4S_FER_1"/>
    <property type="match status" value="2"/>
</dbReference>
<evidence type="ECO:0000256" key="2">
    <source>
        <dbReference type="ARBA" id="ARBA00023004"/>
    </source>
</evidence>
<proteinExistence type="predicted"/>
<dbReference type="Pfam" id="PF12838">
    <property type="entry name" value="Fer4_7"/>
    <property type="match status" value="1"/>
</dbReference>
<reference evidence="6" key="2">
    <citation type="journal article" date="2017" name="Genome Announc.">
        <title>Draft genome sequence of Paludibacter jiangxiensis NM7(T), a propionate-producing fermentative bacterium.</title>
        <authorList>
            <person name="Qiu Y.-L."/>
            <person name="Tourlousse D.M."/>
            <person name="Matsuura N."/>
            <person name="Ohashi A."/>
            <person name="Sekiguchi Y."/>
        </authorList>
    </citation>
    <scope>NUCLEOTIDE SEQUENCE [LARGE SCALE GENOMIC DNA]</scope>
    <source>
        <strain evidence="6">NM7</strain>
    </source>
</reference>
<evidence type="ECO:0000256" key="3">
    <source>
        <dbReference type="ARBA" id="ARBA00023014"/>
    </source>
</evidence>
<comment type="caution">
    <text evidence="5">The sequence shown here is derived from an EMBL/GenBank/DDBJ whole genome shotgun (WGS) entry which is preliminary data.</text>
</comment>
<accession>A0A161LVB4</accession>
<evidence type="ECO:0000313" key="5">
    <source>
        <dbReference type="EMBL" id="GAT63159.1"/>
    </source>
</evidence>
<evidence type="ECO:0000259" key="4">
    <source>
        <dbReference type="PROSITE" id="PS51379"/>
    </source>
</evidence>
<keyword evidence="3" id="KW-0411">Iron-sulfur</keyword>
<dbReference type="PROSITE" id="PS51379">
    <property type="entry name" value="4FE4S_FER_2"/>
    <property type="match status" value="2"/>
</dbReference>
<dbReference type="PANTHER" id="PTHR43122:SF2">
    <property type="entry name" value="FERREDOXIN SUBUNIT OF PYRUVATE:FLAVODOXIN OXIDOREDUCTASE"/>
    <property type="match status" value="1"/>
</dbReference>
<reference evidence="6" key="1">
    <citation type="submission" date="2016-04" db="EMBL/GenBank/DDBJ databases">
        <title>Draft genome sequence of Paludibacter jiangxiensis strain NM7.</title>
        <authorList>
            <person name="Qiu Y."/>
            <person name="Matsuura N."/>
            <person name="Ohashi A."/>
            <person name="Tourlousse M.D."/>
            <person name="Sekiguchi Y."/>
        </authorList>
    </citation>
    <scope>NUCLEOTIDE SEQUENCE [LARGE SCALE GENOMIC DNA]</scope>
    <source>
        <strain evidence="6">NM7</strain>
    </source>
</reference>
<keyword evidence="1" id="KW-0479">Metal-binding</keyword>
<dbReference type="SUPFAM" id="SSF54862">
    <property type="entry name" value="4Fe-4S ferredoxins"/>
    <property type="match status" value="1"/>
</dbReference>
<gene>
    <name evidence="5" type="ORF">PJIAN_3474</name>
</gene>